<organism evidence="11">
    <name type="scientific">Oryza punctata</name>
    <name type="common">Red rice</name>
    <dbReference type="NCBI Taxonomy" id="4537"/>
    <lineage>
        <taxon>Eukaryota</taxon>
        <taxon>Viridiplantae</taxon>
        <taxon>Streptophyta</taxon>
        <taxon>Embryophyta</taxon>
        <taxon>Tracheophyta</taxon>
        <taxon>Spermatophyta</taxon>
        <taxon>Magnoliopsida</taxon>
        <taxon>Liliopsida</taxon>
        <taxon>Poales</taxon>
        <taxon>Poaceae</taxon>
        <taxon>BOP clade</taxon>
        <taxon>Oryzoideae</taxon>
        <taxon>Oryzeae</taxon>
        <taxon>Oryzinae</taxon>
        <taxon>Oryza</taxon>
    </lineage>
</organism>
<dbReference type="Pfam" id="PF12796">
    <property type="entry name" value="Ank_2"/>
    <property type="match status" value="3"/>
</dbReference>
<dbReference type="PANTHER" id="PTHR24186:SF50">
    <property type="entry name" value="ANKYRIN REPEAT-CONTAINING PROTEIN ITN1-LIKE ISOFORM X1"/>
    <property type="match status" value="1"/>
</dbReference>
<evidence type="ECO:0000256" key="1">
    <source>
        <dbReference type="ARBA" id="ARBA00004141"/>
    </source>
</evidence>
<evidence type="ECO:0000256" key="4">
    <source>
        <dbReference type="ARBA" id="ARBA00022989"/>
    </source>
</evidence>
<dbReference type="SMART" id="SM00248">
    <property type="entry name" value="ANK"/>
    <property type="match status" value="7"/>
</dbReference>
<comment type="subcellular location">
    <subcellularLocation>
        <location evidence="1">Membrane</location>
        <topology evidence="1">Multi-pass membrane protein</topology>
    </subcellularLocation>
</comment>
<evidence type="ECO:0000256" key="9">
    <source>
        <dbReference type="SAM" id="Phobius"/>
    </source>
</evidence>
<sequence>MDSGKTTTQTANTQREPNDGVQPHPELLMAARHGDRDRLKRILRTVSPASRQPVALPAGEVVLHVEEVDDDDTQPAAVVTSAEAVTVALDSVLHVVASSGDEPMFLESATVIHGRASHLLDAGNKKGDTPLHCAARAGRVRMVSHLLDLARGGGGVTGGDAAARAVARRQNNKGETALHEAVRLNSKAMVEVLMSADPELARVVPADGESPLYLAVSLGRRDDIARLLHQHDKGLSYAGPDGKNALHAAVQKDKDRHRGSTPVHVAASWGHHDVISLLLDADPSAAYQPDHDGAFPIHVAAYDGQVRAVSILLELDNRKCRDLTDCAGLCGERKRRDHLRGCAELRDGRGRSFLHVAVQEQRQSLVAYACKLGNLSPAVMNMQDDDGNTALHLAVQVGNLWIFNFLMQRRQVELNLTNNKGQTPVDISWIEKPVGVYFGLNQRIKIYKLLKGADAKEGNHRWDLFLKQHNKKVDEEVEGKKLTESTQTIGIGSVLIATVAFAAAFAPPGDYGNEGTPRLAGSYAFDVFIIANTLAFICSGLSVISLTYAGVAAVDLRTRMFSFVFSASFMACSARSLGVAFAFGMYVVLAPVARTTAIAACVITGLALVDVGWFVWGVAACEVMLLKRLGIARAWWRLPCAIMATLLMQFWPYIVIVVVVLYSKIRGVH</sequence>
<dbReference type="OMA" id="LLMQFWP"/>
<dbReference type="PANTHER" id="PTHR24186">
    <property type="entry name" value="PROTEIN PHOSPHATASE 1 REGULATORY SUBUNIT"/>
    <property type="match status" value="1"/>
</dbReference>
<dbReference type="AlphaFoldDB" id="A0A0E0LZZ3"/>
<keyword evidence="4 9" id="KW-1133">Transmembrane helix</keyword>
<evidence type="ECO:0000256" key="5">
    <source>
        <dbReference type="ARBA" id="ARBA00023043"/>
    </source>
</evidence>
<keyword evidence="5 7" id="KW-0040">ANK repeat</keyword>
<evidence type="ECO:0000256" key="7">
    <source>
        <dbReference type="PROSITE-ProRule" id="PRU00023"/>
    </source>
</evidence>
<evidence type="ECO:0000256" key="6">
    <source>
        <dbReference type="ARBA" id="ARBA00023136"/>
    </source>
</evidence>
<feature type="repeat" description="ANK" evidence="7">
    <location>
        <begin position="292"/>
        <end position="314"/>
    </location>
</feature>
<feature type="transmembrane region" description="Helical" evidence="9">
    <location>
        <begin position="595"/>
        <end position="626"/>
    </location>
</feature>
<dbReference type="InterPro" id="IPR002110">
    <property type="entry name" value="Ankyrin_rpt"/>
</dbReference>
<keyword evidence="3" id="KW-0677">Repeat</keyword>
<dbReference type="STRING" id="4537.A0A0E0LZZ3"/>
<dbReference type="Gene3D" id="1.25.40.20">
    <property type="entry name" value="Ankyrin repeat-containing domain"/>
    <property type="match status" value="3"/>
</dbReference>
<dbReference type="SUPFAM" id="SSF48403">
    <property type="entry name" value="Ankyrin repeat"/>
    <property type="match status" value="1"/>
</dbReference>
<dbReference type="PROSITE" id="PS50297">
    <property type="entry name" value="ANK_REP_REGION"/>
    <property type="match status" value="4"/>
</dbReference>
<feature type="region of interest" description="Disordered" evidence="8">
    <location>
        <begin position="1"/>
        <end position="24"/>
    </location>
</feature>
<evidence type="ECO:0000313" key="11">
    <source>
        <dbReference type="EnsemblPlants" id="OPUNC09G05340.1"/>
    </source>
</evidence>
<protein>
    <recommendedName>
        <fullName evidence="10">PGG domain-containing protein</fullName>
    </recommendedName>
</protein>
<feature type="repeat" description="ANK" evidence="7">
    <location>
        <begin position="386"/>
        <end position="409"/>
    </location>
</feature>
<feature type="transmembrane region" description="Helical" evidence="9">
    <location>
        <begin position="638"/>
        <end position="662"/>
    </location>
</feature>
<evidence type="ECO:0000256" key="2">
    <source>
        <dbReference type="ARBA" id="ARBA00022692"/>
    </source>
</evidence>
<keyword evidence="12" id="KW-1185">Reference proteome</keyword>
<accession>A0A0E0LZZ3</accession>
<keyword evidence="2 9" id="KW-0812">Transmembrane</keyword>
<dbReference type="HOGENOM" id="CLU_000134_36_5_1"/>
<feature type="repeat" description="ANK" evidence="7">
    <location>
        <begin position="126"/>
        <end position="148"/>
    </location>
</feature>
<feature type="transmembrane region" description="Helical" evidence="9">
    <location>
        <begin position="527"/>
        <end position="551"/>
    </location>
</feature>
<reference evidence="11" key="1">
    <citation type="submission" date="2015-04" db="UniProtKB">
        <authorList>
            <consortium name="EnsemblPlants"/>
        </authorList>
    </citation>
    <scope>IDENTIFICATION</scope>
</reference>
<feature type="transmembrane region" description="Helical" evidence="9">
    <location>
        <begin position="563"/>
        <end position="589"/>
    </location>
</feature>
<dbReference type="Pfam" id="PF13962">
    <property type="entry name" value="PGG"/>
    <property type="match status" value="1"/>
</dbReference>
<proteinExistence type="predicted"/>
<evidence type="ECO:0000313" key="12">
    <source>
        <dbReference type="Proteomes" id="UP000026962"/>
    </source>
</evidence>
<dbReference type="GO" id="GO:0005886">
    <property type="term" value="C:plasma membrane"/>
    <property type="evidence" value="ECO:0007669"/>
    <property type="project" value="TreeGrafter"/>
</dbReference>
<dbReference type="EnsemblPlants" id="OPUNC09G05340.1">
    <property type="protein sequence ID" value="OPUNC09G05340.1"/>
    <property type="gene ID" value="OPUNC09G05340"/>
</dbReference>
<evidence type="ECO:0000259" key="10">
    <source>
        <dbReference type="Pfam" id="PF13962"/>
    </source>
</evidence>
<dbReference type="Gramene" id="OPUNC09G05340.1">
    <property type="protein sequence ID" value="OPUNC09G05340.1"/>
    <property type="gene ID" value="OPUNC09G05340"/>
</dbReference>
<feature type="domain" description="PGG" evidence="10">
    <location>
        <begin position="480"/>
        <end position="588"/>
    </location>
</feature>
<reference evidence="11" key="2">
    <citation type="submission" date="2018-05" db="EMBL/GenBank/DDBJ databases">
        <title>OpunRS2 (Oryza punctata Reference Sequence Version 2).</title>
        <authorList>
            <person name="Zhang J."/>
            <person name="Kudrna D."/>
            <person name="Lee S."/>
            <person name="Talag J."/>
            <person name="Welchert J."/>
            <person name="Wing R.A."/>
        </authorList>
    </citation>
    <scope>NUCLEOTIDE SEQUENCE [LARGE SCALE GENOMIC DNA]</scope>
</reference>
<evidence type="ECO:0000256" key="3">
    <source>
        <dbReference type="ARBA" id="ARBA00022737"/>
    </source>
</evidence>
<feature type="transmembrane region" description="Helical" evidence="9">
    <location>
        <begin position="489"/>
        <end position="507"/>
    </location>
</feature>
<dbReference type="InterPro" id="IPR026961">
    <property type="entry name" value="PGG_dom"/>
</dbReference>
<dbReference type="eggNOG" id="KOG0504">
    <property type="taxonomic scope" value="Eukaryota"/>
</dbReference>
<keyword evidence="6 9" id="KW-0472">Membrane</keyword>
<feature type="compositionally biased region" description="Polar residues" evidence="8">
    <location>
        <begin position="1"/>
        <end position="15"/>
    </location>
</feature>
<feature type="repeat" description="ANK" evidence="7">
    <location>
        <begin position="258"/>
        <end position="290"/>
    </location>
</feature>
<name>A0A0E0LZZ3_ORYPU</name>
<dbReference type="InterPro" id="IPR036770">
    <property type="entry name" value="Ankyrin_rpt-contain_sf"/>
</dbReference>
<dbReference type="Proteomes" id="UP000026962">
    <property type="component" value="Chromosome 9"/>
</dbReference>
<evidence type="ECO:0000256" key="8">
    <source>
        <dbReference type="SAM" id="MobiDB-lite"/>
    </source>
</evidence>
<dbReference type="PROSITE" id="PS50088">
    <property type="entry name" value="ANK_REPEAT"/>
    <property type="match status" value="4"/>
</dbReference>